<dbReference type="AlphaFoldDB" id="A0AAV6JW15"/>
<accession>A0AAV6JW15</accession>
<keyword evidence="3" id="KW-1185">Reference proteome</keyword>
<proteinExistence type="predicted"/>
<protein>
    <submittedName>
        <fullName evidence="2">Uncharacterized protein</fullName>
    </submittedName>
</protein>
<evidence type="ECO:0000313" key="2">
    <source>
        <dbReference type="EMBL" id="KAG5544356.1"/>
    </source>
</evidence>
<dbReference type="Proteomes" id="UP000823749">
    <property type="component" value="Chromosome 6"/>
</dbReference>
<reference evidence="2 3" key="1">
    <citation type="submission" date="2020-08" db="EMBL/GenBank/DDBJ databases">
        <title>Plant Genome Project.</title>
        <authorList>
            <person name="Zhang R.-G."/>
        </authorList>
    </citation>
    <scope>NUCLEOTIDE SEQUENCE [LARGE SCALE GENOMIC DNA]</scope>
    <source>
        <strain evidence="2">WSP0</strain>
        <tissue evidence="2">Leaf</tissue>
    </source>
</reference>
<feature type="region of interest" description="Disordered" evidence="1">
    <location>
        <begin position="67"/>
        <end position="108"/>
    </location>
</feature>
<gene>
    <name evidence="2" type="ORF">RHGRI_016941</name>
</gene>
<feature type="compositionally biased region" description="Basic and acidic residues" evidence="1">
    <location>
        <begin position="96"/>
        <end position="108"/>
    </location>
</feature>
<evidence type="ECO:0000256" key="1">
    <source>
        <dbReference type="SAM" id="MobiDB-lite"/>
    </source>
</evidence>
<sequence length="120" mass="13421">MSILKKVSGPLSPREFYAKWSIRGFLHVPFTADGVHLIFDEIPKGFEPVPIRSQHLELCENLDLNQERNSDGGKNANSCGRGDGDGGGGRRCHGSSLERERERERERGEGVLSFYVCSWS</sequence>
<organism evidence="2 3">
    <name type="scientific">Rhododendron griersonianum</name>
    <dbReference type="NCBI Taxonomy" id="479676"/>
    <lineage>
        <taxon>Eukaryota</taxon>
        <taxon>Viridiplantae</taxon>
        <taxon>Streptophyta</taxon>
        <taxon>Embryophyta</taxon>
        <taxon>Tracheophyta</taxon>
        <taxon>Spermatophyta</taxon>
        <taxon>Magnoliopsida</taxon>
        <taxon>eudicotyledons</taxon>
        <taxon>Gunneridae</taxon>
        <taxon>Pentapetalae</taxon>
        <taxon>asterids</taxon>
        <taxon>Ericales</taxon>
        <taxon>Ericaceae</taxon>
        <taxon>Ericoideae</taxon>
        <taxon>Rhodoreae</taxon>
        <taxon>Rhododendron</taxon>
    </lineage>
</organism>
<name>A0AAV6JW15_9ERIC</name>
<evidence type="ECO:0000313" key="3">
    <source>
        <dbReference type="Proteomes" id="UP000823749"/>
    </source>
</evidence>
<dbReference type="EMBL" id="JACTNZ010000006">
    <property type="protein sequence ID" value="KAG5544356.1"/>
    <property type="molecule type" value="Genomic_DNA"/>
</dbReference>
<comment type="caution">
    <text evidence="2">The sequence shown here is derived from an EMBL/GenBank/DDBJ whole genome shotgun (WGS) entry which is preliminary data.</text>
</comment>